<dbReference type="GO" id="GO:0005829">
    <property type="term" value="C:cytosol"/>
    <property type="evidence" value="ECO:0007669"/>
    <property type="project" value="TreeGrafter"/>
</dbReference>
<dbReference type="GO" id="GO:0046872">
    <property type="term" value="F:metal ion binding"/>
    <property type="evidence" value="ECO:0007669"/>
    <property type="project" value="UniProtKB-KW"/>
</dbReference>
<dbReference type="PROSITE" id="PS01055">
    <property type="entry name" value="DNA_LIGASE_N1"/>
    <property type="match status" value="1"/>
</dbReference>
<dbReference type="SUPFAM" id="SSF52113">
    <property type="entry name" value="BRCT domain"/>
    <property type="match status" value="1"/>
</dbReference>
<dbReference type="CDD" id="cd17748">
    <property type="entry name" value="BRCT_DNA_ligase_like"/>
    <property type="match status" value="1"/>
</dbReference>
<keyword evidence="11 14" id="KW-0234">DNA repair</keyword>
<evidence type="ECO:0000256" key="14">
    <source>
        <dbReference type="HAMAP-Rule" id="MF_01588"/>
    </source>
</evidence>
<dbReference type="HAMAP" id="MF_01588">
    <property type="entry name" value="DNA_ligase_A"/>
    <property type="match status" value="1"/>
</dbReference>
<dbReference type="GO" id="GO:0003911">
    <property type="term" value="F:DNA ligase (NAD+) activity"/>
    <property type="evidence" value="ECO:0007669"/>
    <property type="project" value="UniProtKB-UniRule"/>
</dbReference>
<protein>
    <recommendedName>
        <fullName evidence="3 14">DNA ligase</fullName>
        <ecNumber evidence="2 14">6.5.1.2</ecNumber>
    </recommendedName>
    <alternativeName>
        <fullName evidence="14">Polydeoxyribonucleotide synthase [NAD(+)]</fullName>
    </alternativeName>
</protein>
<dbReference type="Gene3D" id="3.30.470.30">
    <property type="entry name" value="DNA ligase/mRNA capping enzyme"/>
    <property type="match status" value="1"/>
</dbReference>
<dbReference type="Gene3D" id="1.10.150.20">
    <property type="entry name" value="5' to 3' exonuclease, C-terminal subdomain"/>
    <property type="match status" value="2"/>
</dbReference>
<evidence type="ECO:0000313" key="18">
    <source>
        <dbReference type="Proteomes" id="UP000054921"/>
    </source>
</evidence>
<dbReference type="Pfam" id="PF00533">
    <property type="entry name" value="BRCT"/>
    <property type="match status" value="1"/>
</dbReference>
<dbReference type="Pfam" id="PF03119">
    <property type="entry name" value="DNA_ligase_ZBD"/>
    <property type="match status" value="1"/>
</dbReference>
<keyword evidence="14" id="KW-0464">Manganese</keyword>
<feature type="binding site" evidence="14">
    <location>
        <position position="317"/>
    </location>
    <ligand>
        <name>NAD(+)</name>
        <dbReference type="ChEBI" id="CHEBI:57540"/>
    </ligand>
</feature>
<gene>
    <name evidence="17" type="primary">lig</name>
    <name evidence="14" type="synonym">ligA</name>
    <name evidence="17" type="ORF">Lche_1991</name>
</gene>
<feature type="binding site" evidence="14">
    <location>
        <position position="116"/>
    </location>
    <ligand>
        <name>NAD(+)</name>
        <dbReference type="ChEBI" id="CHEBI:57540"/>
    </ligand>
</feature>
<dbReference type="PROSITE" id="PS50172">
    <property type="entry name" value="BRCT"/>
    <property type="match status" value="1"/>
</dbReference>
<feature type="binding site" evidence="14">
    <location>
        <position position="139"/>
    </location>
    <ligand>
        <name>NAD(+)</name>
        <dbReference type="ChEBI" id="CHEBI:57540"/>
    </ligand>
</feature>
<dbReference type="InterPro" id="IPR013840">
    <property type="entry name" value="DNAligase_N"/>
</dbReference>
<dbReference type="InterPro" id="IPR033136">
    <property type="entry name" value="DNA_ligase_CS"/>
</dbReference>
<dbReference type="Proteomes" id="UP000054921">
    <property type="component" value="Unassembled WGS sequence"/>
</dbReference>
<dbReference type="InterPro" id="IPR001357">
    <property type="entry name" value="BRCT_dom"/>
</dbReference>
<evidence type="ECO:0000256" key="10">
    <source>
        <dbReference type="ARBA" id="ARBA00023027"/>
    </source>
</evidence>
<dbReference type="SUPFAM" id="SSF47781">
    <property type="entry name" value="RuvA domain 2-like"/>
    <property type="match status" value="1"/>
</dbReference>
<dbReference type="FunFam" id="2.40.50.140:FF:000012">
    <property type="entry name" value="DNA ligase"/>
    <property type="match status" value="1"/>
</dbReference>
<evidence type="ECO:0000313" key="17">
    <source>
        <dbReference type="EMBL" id="KTC79971.1"/>
    </source>
</evidence>
<keyword evidence="8 14" id="KW-0862">Zinc</keyword>
<dbReference type="SMART" id="SM00532">
    <property type="entry name" value="LIGANc"/>
    <property type="match status" value="1"/>
</dbReference>
<dbReference type="NCBIfam" id="TIGR00575">
    <property type="entry name" value="dnlj"/>
    <property type="match status" value="1"/>
</dbReference>
<evidence type="ECO:0000256" key="13">
    <source>
        <dbReference type="ARBA" id="ARBA00060881"/>
    </source>
</evidence>
<dbReference type="Gene3D" id="2.40.50.140">
    <property type="entry name" value="Nucleic acid-binding proteins"/>
    <property type="match status" value="1"/>
</dbReference>
<dbReference type="FunFam" id="1.10.287.610:FF:000002">
    <property type="entry name" value="DNA ligase"/>
    <property type="match status" value="1"/>
</dbReference>
<keyword evidence="6 14" id="KW-0479">Metal-binding</keyword>
<dbReference type="NCBIfam" id="NF005932">
    <property type="entry name" value="PRK07956.1"/>
    <property type="match status" value="1"/>
</dbReference>
<evidence type="ECO:0000256" key="15">
    <source>
        <dbReference type="RuleBase" id="RU000618"/>
    </source>
</evidence>
<keyword evidence="5 14" id="KW-0235">DNA replication</keyword>
<keyword evidence="9 14" id="KW-0460">Magnesium</keyword>
<organism evidence="17 18">
    <name type="scientific">Legionella cherrii</name>
    <dbReference type="NCBI Taxonomy" id="28084"/>
    <lineage>
        <taxon>Bacteria</taxon>
        <taxon>Pseudomonadati</taxon>
        <taxon>Pseudomonadota</taxon>
        <taxon>Gammaproteobacteria</taxon>
        <taxon>Legionellales</taxon>
        <taxon>Legionellaceae</taxon>
        <taxon>Legionella</taxon>
    </lineage>
</organism>
<dbReference type="GO" id="GO:0006281">
    <property type="term" value="P:DNA repair"/>
    <property type="evidence" value="ECO:0007669"/>
    <property type="project" value="UniProtKB-KW"/>
</dbReference>
<feature type="binding site" evidence="14">
    <location>
        <position position="293"/>
    </location>
    <ligand>
        <name>NAD(+)</name>
        <dbReference type="ChEBI" id="CHEBI:57540"/>
    </ligand>
</feature>
<dbReference type="FunFam" id="1.10.150.20:FF:000006">
    <property type="entry name" value="DNA ligase"/>
    <property type="match status" value="1"/>
</dbReference>
<dbReference type="InterPro" id="IPR004149">
    <property type="entry name" value="Znf_DNAligase_C4"/>
</dbReference>
<evidence type="ECO:0000256" key="11">
    <source>
        <dbReference type="ARBA" id="ARBA00023204"/>
    </source>
</evidence>
<comment type="caution">
    <text evidence="17">The sequence shown here is derived from an EMBL/GenBank/DDBJ whole genome shotgun (WGS) entry which is preliminary data.</text>
</comment>
<evidence type="ECO:0000256" key="12">
    <source>
        <dbReference type="ARBA" id="ARBA00034005"/>
    </source>
</evidence>
<dbReference type="OrthoDB" id="9759736at2"/>
<sequence length="673" mass="74607">MSIDEIKGTIAGLKEKIRQYDYHYYVLDEPIVPDAEYDRCFRALQDLETKYPELLTADSPTQRVSGTPADAFMPVTHRQPMLSLSNVFTEDELKAFIKRVTDKLDEPVQELVFTCEPKLDGLAVNLTYENGILVSAATRGDGTTGENITANIKTIPAIPLVLRVSKPPRFIEIRGEVYMPKEGFEEYNKKARDMGEKTFANPRNAAAGSLRQLNPAVTASRPLAIYCYGVGVCEGYSLPDTHWEQLQLLKKFGFRVSSDIKREEGMKGCLDYYHDMLAKRDQLPFEIDGVVYKVDSIPLQQQLGFISRAPRFACAHKFPATEEITELLAVDFQVGRTGALTPVARLAPVNVAGVTVSNATLHNMDEIARKDIRIGDKVIIRRAGDVIPEVVSVVLDQRPANTKEIHLPKKCPVCGSDVVREEGEAVARCVGGLFCKAQLKRMMWHFASRKAMYIEGLGSVLIEQLVDEGVVRHLPDLYTLDLSTLANLPRMGQKSAKNLLHALEQSKNTTFSRFLYALGIPEIGESSARTLAEHFGDIEAISKATEEELMSLQDIGPVGAFNVDHFFAQEHNRKVIERLLALGIHWPKVEKKKVNKEHPLFAKTVVLTGTFNTMGREEAKAKLLAVGAKVSGSVSAKTDYVVAGNEAGSKLDKANDLGVRVLDEAQFLELMSS</sequence>
<dbReference type="PATRIC" id="fig|28084.5.peg.2160"/>
<dbReference type="CDD" id="cd00114">
    <property type="entry name" value="LIGANc"/>
    <property type="match status" value="1"/>
</dbReference>
<dbReference type="InterPro" id="IPR010994">
    <property type="entry name" value="RuvA_2-like"/>
</dbReference>
<proteinExistence type="inferred from homology"/>
<dbReference type="SMART" id="SM00292">
    <property type="entry name" value="BRCT"/>
    <property type="match status" value="1"/>
</dbReference>
<dbReference type="AlphaFoldDB" id="A0A0W0S919"/>
<dbReference type="Gene3D" id="1.10.287.610">
    <property type="entry name" value="Helix hairpin bin"/>
    <property type="match status" value="1"/>
</dbReference>
<dbReference type="EC" id="6.5.1.2" evidence="2 14"/>
<dbReference type="SUPFAM" id="SSF50249">
    <property type="entry name" value="Nucleic acid-binding proteins"/>
    <property type="match status" value="1"/>
</dbReference>
<dbReference type="Pfam" id="PF14520">
    <property type="entry name" value="HHH_5"/>
    <property type="match status" value="1"/>
</dbReference>
<comment type="similarity">
    <text evidence="13 14">Belongs to the NAD-dependent DNA ligase family. LigA subfamily.</text>
</comment>
<comment type="cofactor">
    <cofactor evidence="14">
        <name>Mg(2+)</name>
        <dbReference type="ChEBI" id="CHEBI:18420"/>
    </cofactor>
    <cofactor evidence="14">
        <name>Mn(2+)</name>
        <dbReference type="ChEBI" id="CHEBI:29035"/>
    </cofactor>
</comment>
<dbReference type="Pfam" id="PF12826">
    <property type="entry name" value="HHH_2"/>
    <property type="match status" value="1"/>
</dbReference>
<dbReference type="PANTHER" id="PTHR23389:SF9">
    <property type="entry name" value="DNA LIGASE"/>
    <property type="match status" value="1"/>
</dbReference>
<dbReference type="InterPro" id="IPR036420">
    <property type="entry name" value="BRCT_dom_sf"/>
</dbReference>
<dbReference type="InterPro" id="IPR004150">
    <property type="entry name" value="NAD_DNA_ligase_OB"/>
</dbReference>
<dbReference type="FunFam" id="3.30.470.30:FF:000001">
    <property type="entry name" value="DNA ligase"/>
    <property type="match status" value="1"/>
</dbReference>
<dbReference type="FunFam" id="1.10.150.20:FF:000007">
    <property type="entry name" value="DNA ligase"/>
    <property type="match status" value="1"/>
</dbReference>
<evidence type="ECO:0000256" key="8">
    <source>
        <dbReference type="ARBA" id="ARBA00022833"/>
    </source>
</evidence>
<evidence type="ECO:0000256" key="1">
    <source>
        <dbReference type="ARBA" id="ARBA00004067"/>
    </source>
</evidence>
<comment type="function">
    <text evidence="1 14">DNA ligase that catalyzes the formation of phosphodiester linkages between 5'-phosphoryl and 3'-hydroxyl groups in double-stranded DNA using NAD as a coenzyme and as the energy source for the reaction. It is essential for DNA replication and repair of damaged DNA.</text>
</comment>
<evidence type="ECO:0000256" key="6">
    <source>
        <dbReference type="ARBA" id="ARBA00022723"/>
    </source>
</evidence>
<keyword evidence="7 14" id="KW-0227">DNA damage</keyword>
<dbReference type="InterPro" id="IPR003583">
    <property type="entry name" value="Hlx-hairpin-Hlx_DNA-bd_motif"/>
</dbReference>
<dbReference type="InterPro" id="IPR001679">
    <property type="entry name" value="DNA_ligase"/>
</dbReference>
<keyword evidence="10 14" id="KW-0520">NAD</keyword>
<name>A0A0W0S919_9GAMM</name>
<evidence type="ECO:0000256" key="9">
    <source>
        <dbReference type="ARBA" id="ARBA00022842"/>
    </source>
</evidence>
<feature type="binding site" evidence="14">
    <location>
        <position position="411"/>
    </location>
    <ligand>
        <name>Zn(2+)</name>
        <dbReference type="ChEBI" id="CHEBI:29105"/>
    </ligand>
</feature>
<dbReference type="InterPro" id="IPR018239">
    <property type="entry name" value="DNA_ligase_AS"/>
</dbReference>
<feature type="binding site" evidence="14">
    <location>
        <position position="176"/>
    </location>
    <ligand>
        <name>NAD(+)</name>
        <dbReference type="ChEBI" id="CHEBI:57540"/>
    </ligand>
</feature>
<dbReference type="GO" id="GO:0003677">
    <property type="term" value="F:DNA binding"/>
    <property type="evidence" value="ECO:0007669"/>
    <property type="project" value="InterPro"/>
</dbReference>
<keyword evidence="4 14" id="KW-0436">Ligase</keyword>
<evidence type="ECO:0000256" key="5">
    <source>
        <dbReference type="ARBA" id="ARBA00022705"/>
    </source>
</evidence>
<dbReference type="Pfam" id="PF01653">
    <property type="entry name" value="DNA_ligase_aden"/>
    <property type="match status" value="1"/>
</dbReference>
<dbReference type="Pfam" id="PF03120">
    <property type="entry name" value="OB_DNA_ligase"/>
    <property type="match status" value="1"/>
</dbReference>
<reference evidence="17 18" key="1">
    <citation type="submission" date="2015-11" db="EMBL/GenBank/DDBJ databases">
        <title>Genomic analysis of 38 Legionella species identifies large and diverse effector repertoires.</title>
        <authorList>
            <person name="Burstein D."/>
            <person name="Amaro F."/>
            <person name="Zusman T."/>
            <person name="Lifshitz Z."/>
            <person name="Cohen O."/>
            <person name="Gilbert J.A."/>
            <person name="Pupko T."/>
            <person name="Shuman H.A."/>
            <person name="Segal G."/>
        </authorList>
    </citation>
    <scope>NUCLEOTIDE SEQUENCE [LARGE SCALE GENOMIC DNA]</scope>
    <source>
        <strain evidence="17 18">ORW</strain>
    </source>
</reference>
<accession>A0A0W0S919</accession>
<feature type="binding site" evidence="14">
    <location>
        <position position="414"/>
    </location>
    <ligand>
        <name>Zn(2+)</name>
        <dbReference type="ChEBI" id="CHEBI:29105"/>
    </ligand>
</feature>
<dbReference type="InterPro" id="IPR013839">
    <property type="entry name" value="DNAligase_adenylation"/>
</dbReference>
<dbReference type="STRING" id="28084.Lche_1991"/>
<evidence type="ECO:0000256" key="4">
    <source>
        <dbReference type="ARBA" id="ARBA00022598"/>
    </source>
</evidence>
<feature type="binding site" evidence="14">
    <location>
        <begin position="34"/>
        <end position="38"/>
    </location>
    <ligand>
        <name>NAD(+)</name>
        <dbReference type="ChEBI" id="CHEBI:57540"/>
    </ligand>
</feature>
<evidence type="ECO:0000256" key="3">
    <source>
        <dbReference type="ARBA" id="ARBA00013308"/>
    </source>
</evidence>
<dbReference type="RefSeq" id="WP_058387827.1">
    <property type="nucleotide sequence ID" value="NZ_LNXW01000013.1"/>
</dbReference>
<dbReference type="InterPro" id="IPR012340">
    <property type="entry name" value="NA-bd_OB-fold"/>
</dbReference>
<dbReference type="SMART" id="SM00278">
    <property type="entry name" value="HhH1"/>
    <property type="match status" value="4"/>
</dbReference>
<feature type="active site" description="N6-AMP-lysine intermediate" evidence="14">
    <location>
        <position position="118"/>
    </location>
</feature>
<dbReference type="InterPro" id="IPR041663">
    <property type="entry name" value="DisA/LigA_HHH"/>
</dbReference>
<dbReference type="PROSITE" id="PS01056">
    <property type="entry name" value="DNA_LIGASE_N2"/>
    <property type="match status" value="1"/>
</dbReference>
<evidence type="ECO:0000259" key="16">
    <source>
        <dbReference type="PROSITE" id="PS50172"/>
    </source>
</evidence>
<comment type="catalytic activity">
    <reaction evidence="12 14 15">
        <text>NAD(+) + (deoxyribonucleotide)n-3'-hydroxyl + 5'-phospho-(deoxyribonucleotide)m = (deoxyribonucleotide)n+m + AMP + beta-nicotinamide D-nucleotide.</text>
        <dbReference type="EC" id="6.5.1.2"/>
    </reaction>
</comment>
<dbReference type="Gene3D" id="6.20.10.30">
    <property type="match status" value="1"/>
</dbReference>
<dbReference type="Gene3D" id="3.40.50.10190">
    <property type="entry name" value="BRCT domain"/>
    <property type="match status" value="1"/>
</dbReference>
<dbReference type="GO" id="GO:0006260">
    <property type="term" value="P:DNA replication"/>
    <property type="evidence" value="ECO:0007669"/>
    <property type="project" value="UniProtKB-KW"/>
</dbReference>
<dbReference type="EMBL" id="LNXW01000013">
    <property type="protein sequence ID" value="KTC79971.1"/>
    <property type="molecule type" value="Genomic_DNA"/>
</dbReference>
<evidence type="ECO:0000256" key="2">
    <source>
        <dbReference type="ARBA" id="ARBA00012722"/>
    </source>
</evidence>
<feature type="binding site" evidence="14">
    <location>
        <begin position="83"/>
        <end position="84"/>
    </location>
    <ligand>
        <name>NAD(+)</name>
        <dbReference type="ChEBI" id="CHEBI:57540"/>
    </ligand>
</feature>
<feature type="binding site" evidence="14">
    <location>
        <position position="435"/>
    </location>
    <ligand>
        <name>Zn(2+)</name>
        <dbReference type="ChEBI" id="CHEBI:29105"/>
    </ligand>
</feature>
<dbReference type="SUPFAM" id="SSF56091">
    <property type="entry name" value="DNA ligase/mRNA capping enzyme, catalytic domain"/>
    <property type="match status" value="1"/>
</dbReference>
<comment type="caution">
    <text evidence="14">Lacks conserved residue(s) required for the propagation of feature annotation.</text>
</comment>
<evidence type="ECO:0000256" key="7">
    <source>
        <dbReference type="ARBA" id="ARBA00022763"/>
    </source>
</evidence>
<dbReference type="PIRSF" id="PIRSF001604">
    <property type="entry name" value="LigA"/>
    <property type="match status" value="1"/>
</dbReference>
<dbReference type="PANTHER" id="PTHR23389">
    <property type="entry name" value="CHROMOSOME TRANSMISSION FIDELITY FACTOR 18"/>
    <property type="match status" value="1"/>
</dbReference>
<feature type="domain" description="BRCT" evidence="16">
    <location>
        <begin position="595"/>
        <end position="673"/>
    </location>
</feature>